<dbReference type="AlphaFoldDB" id="A0A2J6PRF4"/>
<keyword evidence="4" id="KW-1185">Reference proteome</keyword>
<keyword evidence="2" id="KW-0732">Signal</keyword>
<proteinExistence type="predicted"/>
<gene>
    <name evidence="3" type="ORF">NA56DRAFT_305364</name>
</gene>
<feature type="chain" id="PRO_5014382734" evidence="2">
    <location>
        <begin position="17"/>
        <end position="283"/>
    </location>
</feature>
<organism evidence="3 4">
    <name type="scientific">Hyaloscypha hepaticicola</name>
    <dbReference type="NCBI Taxonomy" id="2082293"/>
    <lineage>
        <taxon>Eukaryota</taxon>
        <taxon>Fungi</taxon>
        <taxon>Dikarya</taxon>
        <taxon>Ascomycota</taxon>
        <taxon>Pezizomycotina</taxon>
        <taxon>Leotiomycetes</taxon>
        <taxon>Helotiales</taxon>
        <taxon>Hyaloscyphaceae</taxon>
        <taxon>Hyaloscypha</taxon>
    </lineage>
</organism>
<evidence type="ECO:0000313" key="3">
    <source>
        <dbReference type="EMBL" id="PMD16602.1"/>
    </source>
</evidence>
<evidence type="ECO:0000313" key="4">
    <source>
        <dbReference type="Proteomes" id="UP000235672"/>
    </source>
</evidence>
<dbReference type="EMBL" id="KZ613504">
    <property type="protein sequence ID" value="PMD16602.1"/>
    <property type="molecule type" value="Genomic_DNA"/>
</dbReference>
<accession>A0A2J6PRF4</accession>
<feature type="compositionally biased region" description="Polar residues" evidence="1">
    <location>
        <begin position="188"/>
        <end position="201"/>
    </location>
</feature>
<evidence type="ECO:0000256" key="2">
    <source>
        <dbReference type="SAM" id="SignalP"/>
    </source>
</evidence>
<reference evidence="3 4" key="1">
    <citation type="submission" date="2016-05" db="EMBL/GenBank/DDBJ databases">
        <title>A degradative enzymes factory behind the ericoid mycorrhizal symbiosis.</title>
        <authorList>
            <consortium name="DOE Joint Genome Institute"/>
            <person name="Martino E."/>
            <person name="Morin E."/>
            <person name="Grelet G."/>
            <person name="Kuo A."/>
            <person name="Kohler A."/>
            <person name="Daghino S."/>
            <person name="Barry K."/>
            <person name="Choi C."/>
            <person name="Cichocki N."/>
            <person name="Clum A."/>
            <person name="Copeland A."/>
            <person name="Hainaut M."/>
            <person name="Haridas S."/>
            <person name="Labutti K."/>
            <person name="Lindquist E."/>
            <person name="Lipzen A."/>
            <person name="Khouja H.-R."/>
            <person name="Murat C."/>
            <person name="Ohm R."/>
            <person name="Olson A."/>
            <person name="Spatafora J."/>
            <person name="Veneault-Fourrey C."/>
            <person name="Henrissat B."/>
            <person name="Grigoriev I."/>
            <person name="Martin F."/>
            <person name="Perotto S."/>
        </authorList>
    </citation>
    <scope>NUCLEOTIDE SEQUENCE [LARGE SCALE GENOMIC DNA]</scope>
    <source>
        <strain evidence="3 4">UAMH 7357</strain>
    </source>
</reference>
<name>A0A2J6PRF4_9HELO</name>
<feature type="compositionally biased region" description="Basic and acidic residues" evidence="1">
    <location>
        <begin position="251"/>
        <end position="262"/>
    </location>
</feature>
<feature type="region of interest" description="Disordered" evidence="1">
    <location>
        <begin position="157"/>
        <end position="227"/>
    </location>
</feature>
<evidence type="ECO:0000256" key="1">
    <source>
        <dbReference type="SAM" id="MobiDB-lite"/>
    </source>
</evidence>
<dbReference type="OrthoDB" id="4772806at2759"/>
<sequence length="283" mass="30793">MLCSLSLSLSLSLTLCLPFHLHQMACPLNGSQEQAGKQTGPSEMTGVGARLSVAFRSSSSRGYMLCQAPIPQTAPVVAAAPTHPNPIHPTLLYPLPPWLPLSITAQPYLAIDPSCHTDMISLDISASSSHVDPMSTPPSRRYEASIYSTHSYTHPYRHGYRSSRSTSLEQLVPKRRVRFESEALPANRTPSSKPRMSSNGSENGGVTIEPKKSYGIGGAGNIRGPSDVIYPVRLNADGTRRRSSVWSSSPDGKRTGFMDRLFRRSTSNGASERDQDENAIARR</sequence>
<dbReference type="Proteomes" id="UP000235672">
    <property type="component" value="Unassembled WGS sequence"/>
</dbReference>
<protein>
    <submittedName>
        <fullName evidence="3">Uncharacterized protein</fullName>
    </submittedName>
</protein>
<feature type="signal peptide" evidence="2">
    <location>
        <begin position="1"/>
        <end position="16"/>
    </location>
</feature>
<feature type="region of interest" description="Disordered" evidence="1">
    <location>
        <begin position="239"/>
        <end position="283"/>
    </location>
</feature>